<dbReference type="Proteomes" id="UP000612055">
    <property type="component" value="Unassembled WGS sequence"/>
</dbReference>
<dbReference type="EMBL" id="JAEHOE010000022">
    <property type="protein sequence ID" value="KAG2495771.1"/>
    <property type="molecule type" value="Genomic_DNA"/>
</dbReference>
<comment type="caution">
    <text evidence="4">The sequence shown here is derived from an EMBL/GenBank/DDBJ whole genome shotgun (WGS) entry which is preliminary data.</text>
</comment>
<dbReference type="SUPFAM" id="SSF55486">
    <property type="entry name" value="Metalloproteases ('zincins'), catalytic domain"/>
    <property type="match status" value="1"/>
</dbReference>
<gene>
    <name evidence="4" type="ORF">HYH03_006016</name>
</gene>
<feature type="region of interest" description="Disordered" evidence="1">
    <location>
        <begin position="537"/>
        <end position="568"/>
    </location>
</feature>
<protein>
    <recommendedName>
        <fullName evidence="3">Peptidase M11 gametolysin domain-containing protein</fullName>
    </recommendedName>
</protein>
<feature type="compositionally biased region" description="Low complexity" evidence="1">
    <location>
        <begin position="624"/>
        <end position="642"/>
    </location>
</feature>
<dbReference type="AlphaFoldDB" id="A0A835Y7T1"/>
<evidence type="ECO:0000313" key="4">
    <source>
        <dbReference type="EMBL" id="KAG2495771.1"/>
    </source>
</evidence>
<accession>A0A835Y7T1</accession>
<sequence>MARARAACFAGVLLAVLLSPASAADTYTVDGLVDVMAAIYVDPRKADCGGIHLKKDFLMLTPTTVNGTNVTDAPWRTIATGNNLDEKYKVLTGDKVQATLRNASTDSTGNRRLLSDAPEDELIDLTLTEPVTGAKEIYTNETIRVRSTIYIIETCGWKASTTVAAVRKLFWKNESSGAPNIEDYHSMCSYGKVVANGSETYIMGPIQVPCSGTVSSGVIKYSYDGSKACGAAEQFAWRMAGENFAKSIGLGDWMNATQRRRIVTVLPKEVTCGWAGLGSVGCGGRACTVYIKGGYGLTLTVQMHELGHTQGLSHAGRGLDEYGDRSDVMGSTGGADGYLCVNPGNQLRLGWNSPIGYLTPATVNEAPTNTGQRGIWRLPNMAFTDVNHVYINMTVPGFPYANHYVSFRARTPTYDAILSNDYNNRVHIHQFNGTTYDRDYNRTLLMALLGPGQWYMSRFVGYGAGTAAGGALNFSVISIDSGREAIVRICRASVATEAKIPGGDDTCCDGIDNDCDGLMDLDDPDCASATCDIARSPPPGTTARSPPPLGPFTPTACQPTPTSLTTPTAAASLPLTTASPFAPGVPTPDCSLVPSSPRLAAAWCPGALARAPALGALAPVLPQPARAAAAQPPSSPTSVAPAEPQPAQVSALPAVDSA</sequence>
<evidence type="ECO:0000256" key="2">
    <source>
        <dbReference type="SAM" id="SignalP"/>
    </source>
</evidence>
<name>A0A835Y7T1_9CHLO</name>
<evidence type="ECO:0000259" key="3">
    <source>
        <dbReference type="Pfam" id="PF05548"/>
    </source>
</evidence>
<keyword evidence="2" id="KW-0732">Signal</keyword>
<dbReference type="InterPro" id="IPR008752">
    <property type="entry name" value="Peptidase_M11"/>
</dbReference>
<evidence type="ECO:0000256" key="1">
    <source>
        <dbReference type="SAM" id="MobiDB-lite"/>
    </source>
</evidence>
<reference evidence="4" key="1">
    <citation type="journal article" date="2020" name="bioRxiv">
        <title>Comparative genomics of Chlamydomonas.</title>
        <authorList>
            <person name="Craig R.J."/>
            <person name="Hasan A.R."/>
            <person name="Ness R.W."/>
            <person name="Keightley P.D."/>
        </authorList>
    </citation>
    <scope>NUCLEOTIDE SEQUENCE</scope>
    <source>
        <strain evidence="4">CCAP 11/70</strain>
    </source>
</reference>
<feature type="domain" description="Peptidase M11 gametolysin" evidence="3">
    <location>
        <begin position="144"/>
        <end position="453"/>
    </location>
</feature>
<feature type="compositionally biased region" description="Low complexity" evidence="1">
    <location>
        <begin position="559"/>
        <end position="568"/>
    </location>
</feature>
<feature type="region of interest" description="Disordered" evidence="1">
    <location>
        <begin position="624"/>
        <end position="658"/>
    </location>
</feature>
<proteinExistence type="predicted"/>
<feature type="signal peptide" evidence="2">
    <location>
        <begin position="1"/>
        <end position="23"/>
    </location>
</feature>
<keyword evidence="5" id="KW-1185">Reference proteome</keyword>
<feature type="compositionally biased region" description="Pro residues" evidence="1">
    <location>
        <begin position="537"/>
        <end position="551"/>
    </location>
</feature>
<evidence type="ECO:0000313" key="5">
    <source>
        <dbReference type="Proteomes" id="UP000612055"/>
    </source>
</evidence>
<organism evidence="4 5">
    <name type="scientific">Edaphochlamys debaryana</name>
    <dbReference type="NCBI Taxonomy" id="47281"/>
    <lineage>
        <taxon>Eukaryota</taxon>
        <taxon>Viridiplantae</taxon>
        <taxon>Chlorophyta</taxon>
        <taxon>core chlorophytes</taxon>
        <taxon>Chlorophyceae</taxon>
        <taxon>CS clade</taxon>
        <taxon>Chlamydomonadales</taxon>
        <taxon>Chlamydomonadales incertae sedis</taxon>
        <taxon>Edaphochlamys</taxon>
    </lineage>
</organism>
<dbReference type="OrthoDB" id="536640at2759"/>
<dbReference type="Pfam" id="PF05548">
    <property type="entry name" value="Peptidase_M11"/>
    <property type="match status" value="1"/>
</dbReference>
<feature type="chain" id="PRO_5032823200" description="Peptidase M11 gametolysin domain-containing protein" evidence="2">
    <location>
        <begin position="24"/>
        <end position="658"/>
    </location>
</feature>